<feature type="domain" description="Glycosyl transferase family 28 C-terminal" evidence="13">
    <location>
        <begin position="5"/>
        <end position="96"/>
    </location>
</feature>
<reference evidence="14 15" key="1">
    <citation type="submission" date="2019-07" db="EMBL/GenBank/DDBJ databases">
        <title>Rhodotorula toruloides NBRC10032 genome sequencing.</title>
        <authorList>
            <person name="Shida Y."/>
            <person name="Takaku H."/>
            <person name="Ogasawara W."/>
            <person name="Mori K."/>
        </authorList>
    </citation>
    <scope>NUCLEOTIDE SEQUENCE [LARGE SCALE GENOMIC DNA]</scope>
    <source>
        <strain evidence="14 15">NBRC10032</strain>
    </source>
</reference>
<dbReference type="PANTHER" id="PTHR12867:SF6">
    <property type="entry name" value="N-ACETYLGLUCOSAMINYLDIPHOSPHODOLICHOL N-ACETYLGLUCOSAMINYLTRANSFERASE"/>
    <property type="match status" value="1"/>
</dbReference>
<comment type="caution">
    <text evidence="14">The sequence shown here is derived from an EMBL/GenBank/DDBJ whole genome shotgun (WGS) entry which is preliminary data.</text>
</comment>
<evidence type="ECO:0000313" key="14">
    <source>
        <dbReference type="EMBL" id="GEM07839.1"/>
    </source>
</evidence>
<evidence type="ECO:0000256" key="3">
    <source>
        <dbReference type="ARBA" id="ARBA00011198"/>
    </source>
</evidence>
<gene>
    <name evidence="12" type="primary">ALG13</name>
    <name evidence="14" type="ORF">Rt10032_c04g1856</name>
</gene>
<organism evidence="14 15">
    <name type="scientific">Rhodotorula toruloides</name>
    <name type="common">Yeast</name>
    <name type="synonym">Rhodosporidium toruloides</name>
    <dbReference type="NCBI Taxonomy" id="5286"/>
    <lineage>
        <taxon>Eukaryota</taxon>
        <taxon>Fungi</taxon>
        <taxon>Dikarya</taxon>
        <taxon>Basidiomycota</taxon>
        <taxon>Pucciniomycotina</taxon>
        <taxon>Microbotryomycetes</taxon>
        <taxon>Sporidiobolales</taxon>
        <taxon>Sporidiobolaceae</taxon>
        <taxon>Rhodotorula</taxon>
    </lineage>
</organism>
<accession>A0A511KBU3</accession>
<evidence type="ECO:0000256" key="5">
    <source>
        <dbReference type="ARBA" id="ARBA00017468"/>
    </source>
</evidence>
<evidence type="ECO:0000256" key="4">
    <source>
        <dbReference type="ARBA" id="ARBA00012614"/>
    </source>
</evidence>
<evidence type="ECO:0000256" key="7">
    <source>
        <dbReference type="ARBA" id="ARBA00022679"/>
    </source>
</evidence>
<dbReference type="Gene3D" id="3.40.50.2000">
    <property type="entry name" value="Glycogen Phosphorylase B"/>
    <property type="match status" value="1"/>
</dbReference>
<comment type="similarity">
    <text evidence="2 12">Belongs to the glycosyltransferase 28 family.</text>
</comment>
<evidence type="ECO:0000313" key="15">
    <source>
        <dbReference type="Proteomes" id="UP000321518"/>
    </source>
</evidence>
<evidence type="ECO:0000256" key="1">
    <source>
        <dbReference type="ARBA" id="ARBA00004240"/>
    </source>
</evidence>
<evidence type="ECO:0000256" key="2">
    <source>
        <dbReference type="ARBA" id="ARBA00006962"/>
    </source>
</evidence>
<comment type="function">
    <text evidence="9 12">Involved in protein N-glycosylation. Essential for the second step of the dolichol-linked oligosaccharide pathway.</text>
</comment>
<evidence type="ECO:0000256" key="10">
    <source>
        <dbReference type="ARBA" id="ARBA00032061"/>
    </source>
</evidence>
<evidence type="ECO:0000256" key="8">
    <source>
        <dbReference type="ARBA" id="ARBA00022824"/>
    </source>
</evidence>
<dbReference type="EMBL" id="BJWK01000004">
    <property type="protein sequence ID" value="GEM07839.1"/>
    <property type="molecule type" value="Genomic_DNA"/>
</dbReference>
<dbReference type="Proteomes" id="UP000321518">
    <property type="component" value="Unassembled WGS sequence"/>
</dbReference>
<keyword evidence="7 12" id="KW-0808">Transferase</keyword>
<dbReference type="GO" id="GO:0005783">
    <property type="term" value="C:endoplasmic reticulum"/>
    <property type="evidence" value="ECO:0007669"/>
    <property type="project" value="UniProtKB-SubCell"/>
</dbReference>
<evidence type="ECO:0000256" key="12">
    <source>
        <dbReference type="RuleBase" id="RU362128"/>
    </source>
</evidence>
<dbReference type="InterPro" id="IPR039042">
    <property type="entry name" value="Alg13-like"/>
</dbReference>
<protein>
    <recommendedName>
        <fullName evidence="5 12">UDP-N-acetylglucosamine transferase subunit ALG13</fullName>
        <ecNumber evidence="4 12">2.4.1.141</ecNumber>
    </recommendedName>
    <alternativeName>
        <fullName evidence="10 12">Asparagine-linked glycosylation protein 13</fullName>
    </alternativeName>
</protein>
<proteinExistence type="inferred from homology"/>
<dbReference type="InterPro" id="IPR007235">
    <property type="entry name" value="Glyco_trans_28_C"/>
</dbReference>
<evidence type="ECO:0000256" key="11">
    <source>
        <dbReference type="ARBA" id="ARBA00048184"/>
    </source>
</evidence>
<keyword evidence="6 12" id="KW-0328">Glycosyltransferase</keyword>
<dbReference type="AlphaFoldDB" id="A0A511KBU3"/>
<evidence type="ECO:0000256" key="6">
    <source>
        <dbReference type="ARBA" id="ARBA00022676"/>
    </source>
</evidence>
<comment type="subunit">
    <text evidence="3 12">Heterodimer with ALG14 to form a functional enzyme.</text>
</comment>
<dbReference type="GO" id="GO:0004577">
    <property type="term" value="F:N-acetylglucosaminyldiphosphodolichol N-acetylglucosaminyltransferase activity"/>
    <property type="evidence" value="ECO:0007669"/>
    <property type="project" value="UniProtKB-EC"/>
</dbReference>
<dbReference type="EC" id="2.4.1.141" evidence="4 12"/>
<dbReference type="SUPFAM" id="SSF53756">
    <property type="entry name" value="UDP-Glycosyltransferase/glycogen phosphorylase"/>
    <property type="match status" value="1"/>
</dbReference>
<comment type="catalytic activity">
    <reaction evidence="11">
        <text>an N-acetyl-alpha-D-glucosaminyl-diphospho-di-trans,poly-cis-dolichol + UDP-N-acetyl-alpha-D-glucosamine = an N,N'-diacetylchitobiosyl-diphospho-di-trans,poly-cis-dolichol + UDP + H(+)</text>
        <dbReference type="Rhea" id="RHEA:23380"/>
        <dbReference type="Rhea" id="RHEA-COMP:19507"/>
        <dbReference type="Rhea" id="RHEA-COMP:19510"/>
        <dbReference type="ChEBI" id="CHEBI:15378"/>
        <dbReference type="ChEBI" id="CHEBI:57269"/>
        <dbReference type="ChEBI" id="CHEBI:57705"/>
        <dbReference type="ChEBI" id="CHEBI:58223"/>
        <dbReference type="ChEBI" id="CHEBI:58427"/>
        <dbReference type="EC" id="2.4.1.141"/>
    </reaction>
</comment>
<evidence type="ECO:0000259" key="13">
    <source>
        <dbReference type="Pfam" id="PF04101"/>
    </source>
</evidence>
<name>A0A511KBU3_RHOTO</name>
<dbReference type="OrthoDB" id="20273at2759"/>
<dbReference type="Pfam" id="PF04101">
    <property type="entry name" value="Glyco_tran_28_C"/>
    <property type="match status" value="1"/>
</dbReference>
<evidence type="ECO:0000256" key="9">
    <source>
        <dbReference type="ARBA" id="ARBA00024804"/>
    </source>
</evidence>
<comment type="subcellular location">
    <subcellularLocation>
        <location evidence="1 12">Endoplasmic reticulum</location>
    </subcellularLocation>
</comment>
<sequence>MAYNCVLTVGSTRFDPLVASFLDPTSLSSLSSLGIQYVLAQIGSSALPEGWKEGVRTLDKSLQVEVVKFLGDLEERVGKADLVVSHAGAGSILSFLRPLDSSSPASQPTATRRQLVLVPNSTLMDSHQSDLADEMEKKGWAVVCRRPEGLSETLENLASRAEHRGEVPTPDYPPLDKGRLQRIIDETLGYV</sequence>
<keyword evidence="8 12" id="KW-0256">Endoplasmic reticulum</keyword>
<dbReference type="PANTHER" id="PTHR12867">
    <property type="entry name" value="GLYCOSYL TRANSFERASE-RELATED"/>
    <property type="match status" value="1"/>
</dbReference>
<dbReference type="GO" id="GO:0006488">
    <property type="term" value="P:dolichol-linked oligosaccharide biosynthetic process"/>
    <property type="evidence" value="ECO:0007669"/>
    <property type="project" value="InterPro"/>
</dbReference>